<evidence type="ECO:0000313" key="2">
    <source>
        <dbReference type="EMBL" id="KKT97607.1"/>
    </source>
</evidence>
<dbReference type="Proteomes" id="UP000034214">
    <property type="component" value="Unassembled WGS sequence"/>
</dbReference>
<feature type="transmembrane region" description="Helical" evidence="1">
    <location>
        <begin position="283"/>
        <end position="304"/>
    </location>
</feature>
<accession>A0A0G1NX50</accession>
<evidence type="ECO:0008006" key="4">
    <source>
        <dbReference type="Google" id="ProtNLM"/>
    </source>
</evidence>
<sequence length="569" mass="64749">MRKINNKILLFLIGLICLIPAVLPFFDSRMPTFHDETQLANLHQYHKAISLGQFPPRWAPDMHFQYGSPFPEFNYQIPYYLTYSLSNLGLSLTWSFKLVMVSSLFLGFIGFYLLSLEFAAAPIALMGALVYSLAPYRAVNLFVRGTLGESFAFAVFPFVLLFLFKLVKKPSVVNFLLASIFTAILVLTHQPATILVLPFIYLTALGYSFISRNFKSLFLQLLSGLGALLLSAYYWLPVIFEKQFLSKTSPFNFYDHFPFIKQLIYSPWGYGSSNWGTYDDMSFQMGIINLLFIAVSIVTLFIVVKKSSSKTKLVPVISLSLVSVFGALFLMNIRSSFFWNVFPFTQEIQFPWRILMVTTLFTPLLGVLSLTALSPKPRMVKYVVLGISALSIAMGFYFFQPGDLFSHDDNYYLRRFLPTEVLEQGEIVSTPYLNHSEDYAVLPKNSVRPISLPLSKVTSLMPDTKIDVDYSNPFDFTARIENTTGDKLTIHNFYFPGWFVYLDDDLVPVTLNYYGAMTLEVVSGVHELRVEFANTPIRSISNIISVGSWIFILAFFCLEIAQKRGKRTT</sequence>
<feature type="transmembrane region" description="Helical" evidence="1">
    <location>
        <begin position="171"/>
        <end position="188"/>
    </location>
</feature>
<keyword evidence="1" id="KW-0472">Membrane</keyword>
<feature type="transmembrane region" description="Helical" evidence="1">
    <location>
        <begin position="103"/>
        <end position="129"/>
    </location>
</feature>
<feature type="transmembrane region" description="Helical" evidence="1">
    <location>
        <begin position="217"/>
        <end position="236"/>
    </location>
</feature>
<evidence type="ECO:0000256" key="1">
    <source>
        <dbReference type="SAM" id="Phobius"/>
    </source>
</evidence>
<feature type="transmembrane region" description="Helical" evidence="1">
    <location>
        <begin position="77"/>
        <end position="96"/>
    </location>
</feature>
<feature type="transmembrane region" description="Helical" evidence="1">
    <location>
        <begin position="540"/>
        <end position="561"/>
    </location>
</feature>
<feature type="transmembrane region" description="Helical" evidence="1">
    <location>
        <begin position="194"/>
        <end position="210"/>
    </location>
</feature>
<feature type="transmembrane region" description="Helical" evidence="1">
    <location>
        <begin position="380"/>
        <end position="399"/>
    </location>
</feature>
<name>A0A0G1NX50_9BACT</name>
<feature type="transmembrane region" description="Helical" evidence="1">
    <location>
        <begin position="141"/>
        <end position="164"/>
    </location>
</feature>
<reference evidence="2 3" key="1">
    <citation type="journal article" date="2015" name="Nature">
        <title>rRNA introns, odd ribosomes, and small enigmatic genomes across a large radiation of phyla.</title>
        <authorList>
            <person name="Brown C.T."/>
            <person name="Hug L.A."/>
            <person name="Thomas B.C."/>
            <person name="Sharon I."/>
            <person name="Castelle C.J."/>
            <person name="Singh A."/>
            <person name="Wilkins M.J."/>
            <person name="Williams K.H."/>
            <person name="Banfield J.F."/>
        </authorList>
    </citation>
    <scope>NUCLEOTIDE SEQUENCE [LARGE SCALE GENOMIC DNA]</scope>
</reference>
<proteinExistence type="predicted"/>
<keyword evidence="1" id="KW-0812">Transmembrane</keyword>
<feature type="transmembrane region" description="Helical" evidence="1">
    <location>
        <begin position="316"/>
        <end position="334"/>
    </location>
</feature>
<gene>
    <name evidence="2" type="ORF">UW99_C0031G0006</name>
</gene>
<dbReference type="AlphaFoldDB" id="A0A0G1NX50"/>
<evidence type="ECO:0000313" key="3">
    <source>
        <dbReference type="Proteomes" id="UP000034214"/>
    </source>
</evidence>
<protein>
    <recommendedName>
        <fullName evidence="4">Membrane protein 6-pyruvoyl-tetrahydropterin synthase-related domain-containing protein</fullName>
    </recommendedName>
</protein>
<dbReference type="EMBL" id="LCKM01000031">
    <property type="protein sequence ID" value="KKT97607.1"/>
    <property type="molecule type" value="Genomic_DNA"/>
</dbReference>
<feature type="transmembrane region" description="Helical" evidence="1">
    <location>
        <begin position="354"/>
        <end position="373"/>
    </location>
</feature>
<keyword evidence="1" id="KW-1133">Transmembrane helix</keyword>
<comment type="caution">
    <text evidence="2">The sequence shown here is derived from an EMBL/GenBank/DDBJ whole genome shotgun (WGS) entry which is preliminary data.</text>
</comment>
<organism evidence="2 3">
    <name type="scientific">Candidatus Collierbacteria bacterium GW2011_GWC2_45_15</name>
    <dbReference type="NCBI Taxonomy" id="1618394"/>
    <lineage>
        <taxon>Bacteria</taxon>
        <taxon>Candidatus Collieribacteriota</taxon>
    </lineage>
</organism>